<dbReference type="AlphaFoldDB" id="A0A953LEK1"/>
<proteinExistence type="predicted"/>
<dbReference type="EMBL" id="JAHVHU010000022">
    <property type="protein sequence ID" value="MBY5960059.1"/>
    <property type="molecule type" value="Genomic_DNA"/>
</dbReference>
<keyword evidence="3" id="KW-1185">Reference proteome</keyword>
<feature type="domain" description="SCP2" evidence="1">
    <location>
        <begin position="12"/>
        <end position="93"/>
    </location>
</feature>
<name>A0A953LEK1_9BACT</name>
<dbReference type="Pfam" id="PF02036">
    <property type="entry name" value="SCP2"/>
    <property type="match status" value="1"/>
</dbReference>
<dbReference type="RefSeq" id="WP_222581605.1">
    <property type="nucleotide sequence ID" value="NZ_JAHVHU010000022.1"/>
</dbReference>
<organism evidence="2 3">
    <name type="scientific">Membranihabitans marinus</name>
    <dbReference type="NCBI Taxonomy" id="1227546"/>
    <lineage>
        <taxon>Bacteria</taxon>
        <taxon>Pseudomonadati</taxon>
        <taxon>Bacteroidota</taxon>
        <taxon>Saprospiria</taxon>
        <taxon>Saprospirales</taxon>
        <taxon>Saprospiraceae</taxon>
        <taxon>Membranihabitans</taxon>
    </lineage>
</organism>
<protein>
    <submittedName>
        <fullName evidence="2">SCP2 sterol-binding domain-containing protein</fullName>
    </submittedName>
</protein>
<accession>A0A953LEK1</accession>
<reference evidence="2" key="1">
    <citation type="submission" date="2021-06" db="EMBL/GenBank/DDBJ databases">
        <title>44 bacteria genomes isolated from Dapeng, Shenzhen.</title>
        <authorList>
            <person name="Zheng W."/>
            <person name="Yu S."/>
            <person name="Huang Y."/>
        </authorList>
    </citation>
    <scope>NUCLEOTIDE SEQUENCE</scope>
    <source>
        <strain evidence="2">DP5N28-2</strain>
    </source>
</reference>
<dbReference type="Gene3D" id="3.30.1050.10">
    <property type="entry name" value="SCP2 sterol-binding domain"/>
    <property type="match status" value="1"/>
</dbReference>
<dbReference type="SUPFAM" id="SSF55718">
    <property type="entry name" value="SCP-like"/>
    <property type="match status" value="1"/>
</dbReference>
<evidence type="ECO:0000313" key="3">
    <source>
        <dbReference type="Proteomes" id="UP000753961"/>
    </source>
</evidence>
<dbReference type="Proteomes" id="UP000753961">
    <property type="component" value="Unassembled WGS sequence"/>
</dbReference>
<dbReference type="InterPro" id="IPR036527">
    <property type="entry name" value="SCP2_sterol-bd_dom_sf"/>
</dbReference>
<sequence length="108" mass="12016">MNSETFLLSLPEKVDPNVLEGLETNFHFILKQPDGQDPNEITVQVHDGQVTAEKGLKGEPKCVVKTSDENLMKLLKGDLNPMMAILTGKLKISNQSEMLKYAKIFGLM</sequence>
<evidence type="ECO:0000259" key="1">
    <source>
        <dbReference type="Pfam" id="PF02036"/>
    </source>
</evidence>
<dbReference type="InterPro" id="IPR003033">
    <property type="entry name" value="SCP2_sterol-bd_dom"/>
</dbReference>
<evidence type="ECO:0000313" key="2">
    <source>
        <dbReference type="EMBL" id="MBY5960059.1"/>
    </source>
</evidence>
<comment type="caution">
    <text evidence="2">The sequence shown here is derived from an EMBL/GenBank/DDBJ whole genome shotgun (WGS) entry which is preliminary data.</text>
</comment>
<gene>
    <name evidence="2" type="ORF">KUV50_18045</name>
</gene>